<dbReference type="Pfam" id="PF01728">
    <property type="entry name" value="FtsJ"/>
    <property type="match status" value="1"/>
</dbReference>
<reference evidence="2" key="1">
    <citation type="journal article" date="2020" name="Nature">
        <title>Giant virus diversity and host interactions through global metagenomics.</title>
        <authorList>
            <person name="Schulz F."/>
            <person name="Roux S."/>
            <person name="Paez-Espino D."/>
            <person name="Jungbluth S."/>
            <person name="Walsh D.A."/>
            <person name="Denef V.J."/>
            <person name="McMahon K.D."/>
            <person name="Konstantinidis K.T."/>
            <person name="Eloe-Fadrosh E.A."/>
            <person name="Kyrpides N.C."/>
            <person name="Woyke T."/>
        </authorList>
    </citation>
    <scope>NUCLEOTIDE SEQUENCE</scope>
    <source>
        <strain evidence="2">GVMAG-S-1102113-118</strain>
    </source>
</reference>
<dbReference type="GO" id="GO:0004483">
    <property type="term" value="F:methyltransferase cap1 activity"/>
    <property type="evidence" value="ECO:0007669"/>
    <property type="project" value="UniProtKB-ARBA"/>
</dbReference>
<dbReference type="PANTHER" id="PTHR16121">
    <property type="entry name" value="CAP-SPECIFIC MRNA (NUCLEOSIDE-2'-O-)-METHYLTRANSFERASE 1-RELATED"/>
    <property type="match status" value="1"/>
</dbReference>
<name>A0A6C0KCG5_9ZZZZ</name>
<dbReference type="GO" id="GO:0005737">
    <property type="term" value="C:cytoplasm"/>
    <property type="evidence" value="ECO:0007669"/>
    <property type="project" value="TreeGrafter"/>
</dbReference>
<dbReference type="AlphaFoldDB" id="A0A6C0KCG5"/>
<accession>A0A6C0KCG5</accession>
<evidence type="ECO:0000259" key="1">
    <source>
        <dbReference type="Pfam" id="PF01728"/>
    </source>
</evidence>
<proteinExistence type="predicted"/>
<dbReference type="GO" id="GO:0006370">
    <property type="term" value="P:7-methylguanosine mRNA capping"/>
    <property type="evidence" value="ECO:0007669"/>
    <property type="project" value="TreeGrafter"/>
</dbReference>
<dbReference type="EMBL" id="MN740840">
    <property type="protein sequence ID" value="QHU14417.1"/>
    <property type="molecule type" value="Genomic_DNA"/>
</dbReference>
<sequence length="314" mass="36255">MDSLFWYDFEFTSEFLRSDSTKPLKEIRKLRTRLSHFKHSIDQHYVKDSKNNAWNNVSDDMYPWLYVSRSGPKRISRAFYKLSEILINYKIPNPRTAICLCEAPGGFVECLRYFYKGVAWRAWSLGGSIPFSKKLPQATVRYHDILNTDSLVTSPANLITADGGADSSSDYDSQETINYPIIKAQIDVARKHLAPGGTFIIKFFDTYTFETLRVILWLNELFEVINVCKPPGSKPTNSEKYIVCRKFKGVEVALEDVEWTQESIPNIINYVIIFAATLQIESITEVLSQINTPKNIDFRKYHEQHLLKYKGVFS</sequence>
<evidence type="ECO:0000313" key="2">
    <source>
        <dbReference type="EMBL" id="QHU14417.1"/>
    </source>
</evidence>
<dbReference type="InterPro" id="IPR029063">
    <property type="entry name" value="SAM-dependent_MTases_sf"/>
</dbReference>
<dbReference type="InterPro" id="IPR050851">
    <property type="entry name" value="mRNA_Cap_2O-Ribose_MeTrfase"/>
</dbReference>
<dbReference type="SUPFAM" id="SSF53335">
    <property type="entry name" value="S-adenosyl-L-methionine-dependent methyltransferases"/>
    <property type="match status" value="1"/>
</dbReference>
<dbReference type="GO" id="GO:0032259">
    <property type="term" value="P:methylation"/>
    <property type="evidence" value="ECO:0007669"/>
    <property type="project" value="InterPro"/>
</dbReference>
<dbReference type="GO" id="GO:0005634">
    <property type="term" value="C:nucleus"/>
    <property type="evidence" value="ECO:0007669"/>
    <property type="project" value="TreeGrafter"/>
</dbReference>
<dbReference type="Gene3D" id="3.40.50.150">
    <property type="entry name" value="Vaccinia Virus protein VP39"/>
    <property type="match status" value="1"/>
</dbReference>
<feature type="domain" description="Ribosomal RNA methyltransferase FtsJ" evidence="1">
    <location>
        <begin position="76"/>
        <end position="247"/>
    </location>
</feature>
<protein>
    <recommendedName>
        <fullName evidence="1">Ribosomal RNA methyltransferase FtsJ domain-containing protein</fullName>
    </recommendedName>
</protein>
<dbReference type="InterPro" id="IPR002877">
    <property type="entry name" value="RNA_MeTrfase_FtsJ_dom"/>
</dbReference>
<organism evidence="2">
    <name type="scientific">viral metagenome</name>
    <dbReference type="NCBI Taxonomy" id="1070528"/>
    <lineage>
        <taxon>unclassified sequences</taxon>
        <taxon>metagenomes</taxon>
        <taxon>organismal metagenomes</taxon>
    </lineage>
</organism>